<gene>
    <name evidence="2" type="ORF">DM484_14160</name>
</gene>
<organism evidence="2 3">
    <name type="scientific">Candidatus Methylumidiphilus alinenensis</name>
    <dbReference type="NCBI Taxonomy" id="2202197"/>
    <lineage>
        <taxon>Bacteria</taxon>
        <taxon>Pseudomonadati</taxon>
        <taxon>Pseudomonadota</taxon>
        <taxon>Gammaproteobacteria</taxon>
        <taxon>Methylococcales</taxon>
        <taxon>Candidatus Methylumidiphilus</taxon>
    </lineage>
</organism>
<feature type="transmembrane region" description="Helical" evidence="1">
    <location>
        <begin position="72"/>
        <end position="90"/>
    </location>
</feature>
<sequence>MAVASYALVGRTTINKKILFIIVILFSLVLAGELMLPFIEELGVLALEWVHKTLDFLFEDILGMEDDASKKASAWTGFLLITLLVVWGVYKLYQHYLLMKSAFPKWWRKRKKEMHDWWSTLTLFLKLAYVFGSLVLVGILVMLL</sequence>
<name>A0A2W4R006_9GAMM</name>
<dbReference type="Proteomes" id="UP000249396">
    <property type="component" value="Unassembled WGS sequence"/>
</dbReference>
<dbReference type="AlphaFoldDB" id="A0A2W4R006"/>
<proteinExistence type="predicted"/>
<comment type="caution">
    <text evidence="2">The sequence shown here is derived from an EMBL/GenBank/DDBJ whole genome shotgun (WGS) entry which is preliminary data.</text>
</comment>
<reference evidence="2 3" key="1">
    <citation type="journal article" date="2018" name="Aquat. Microb. Ecol.">
        <title>Gammaproteobacterial methanotrophs dominate.</title>
        <authorList>
            <person name="Rissanen A.J."/>
            <person name="Saarenheimo J."/>
            <person name="Tiirola M."/>
            <person name="Peura S."/>
            <person name="Aalto S.L."/>
            <person name="Karvinen A."/>
            <person name="Nykanen H."/>
        </authorList>
    </citation>
    <scope>NUCLEOTIDE SEQUENCE [LARGE SCALE GENOMIC DNA]</scope>
    <source>
        <strain evidence="2">AMbin10</strain>
    </source>
</reference>
<dbReference type="EMBL" id="QJPH01000332">
    <property type="protein sequence ID" value="PZN77641.1"/>
    <property type="molecule type" value="Genomic_DNA"/>
</dbReference>
<evidence type="ECO:0000313" key="2">
    <source>
        <dbReference type="EMBL" id="PZN77641.1"/>
    </source>
</evidence>
<protein>
    <submittedName>
        <fullName evidence="2">Uncharacterized protein</fullName>
    </submittedName>
</protein>
<feature type="transmembrane region" description="Helical" evidence="1">
    <location>
        <begin position="117"/>
        <end position="143"/>
    </location>
</feature>
<feature type="transmembrane region" description="Helical" evidence="1">
    <location>
        <begin position="18"/>
        <end position="39"/>
    </location>
</feature>
<keyword evidence="1" id="KW-0812">Transmembrane</keyword>
<keyword evidence="1" id="KW-0472">Membrane</keyword>
<accession>A0A2W4R006</accession>
<evidence type="ECO:0000256" key="1">
    <source>
        <dbReference type="SAM" id="Phobius"/>
    </source>
</evidence>
<keyword evidence="1" id="KW-1133">Transmembrane helix</keyword>
<evidence type="ECO:0000313" key="3">
    <source>
        <dbReference type="Proteomes" id="UP000249396"/>
    </source>
</evidence>